<comment type="caution">
    <text evidence="3">The sequence shown here is derived from an EMBL/GenBank/DDBJ whole genome shotgun (WGS) entry which is preliminary data.</text>
</comment>
<dbReference type="AlphaFoldDB" id="A0A7V7YFA9"/>
<dbReference type="InterPro" id="IPR002048">
    <property type="entry name" value="EF_hand_dom"/>
</dbReference>
<organism evidence="3 4">
    <name type="scientific">Stenotrophomonas rhizophila</name>
    <dbReference type="NCBI Taxonomy" id="216778"/>
    <lineage>
        <taxon>Bacteria</taxon>
        <taxon>Pseudomonadati</taxon>
        <taxon>Pseudomonadota</taxon>
        <taxon>Gammaproteobacteria</taxon>
        <taxon>Lysobacterales</taxon>
        <taxon>Lysobacteraceae</taxon>
        <taxon>Stenotrophomonas</taxon>
    </lineage>
</organism>
<dbReference type="Gene3D" id="1.10.238.10">
    <property type="entry name" value="EF-hand"/>
    <property type="match status" value="3"/>
</dbReference>
<evidence type="ECO:0000256" key="1">
    <source>
        <dbReference type="SAM" id="MobiDB-lite"/>
    </source>
</evidence>
<reference evidence="3 4" key="1">
    <citation type="submission" date="2019-10" db="EMBL/GenBank/DDBJ databases">
        <title>Halotolerant bacteria associated to Saharan-endemic halophytes Stipa tenacissima L. and Atriplex halimus L mitigate salt stress and promote growth of tomato plants.</title>
        <authorList>
            <person name="Dif G."/>
        </authorList>
    </citation>
    <scope>NUCLEOTIDE SEQUENCE [LARGE SCALE GENOMIC DNA]</scope>
    <source>
        <strain evidence="3 4">IS26</strain>
    </source>
</reference>
<dbReference type="PROSITE" id="PS00018">
    <property type="entry name" value="EF_HAND_1"/>
    <property type="match status" value="5"/>
</dbReference>
<feature type="region of interest" description="Disordered" evidence="1">
    <location>
        <begin position="188"/>
        <end position="213"/>
    </location>
</feature>
<dbReference type="GO" id="GO:0005509">
    <property type="term" value="F:calcium ion binding"/>
    <property type="evidence" value="ECO:0007669"/>
    <property type="project" value="InterPro"/>
</dbReference>
<protein>
    <submittedName>
        <fullName evidence="3">EF-hand domain-containing protein</fullName>
    </submittedName>
</protein>
<proteinExistence type="predicted"/>
<dbReference type="PROSITE" id="PS50222">
    <property type="entry name" value="EF_HAND_2"/>
    <property type="match status" value="2"/>
</dbReference>
<gene>
    <name evidence="3" type="ORF">F9K92_12025</name>
</gene>
<dbReference type="EMBL" id="WELC01000014">
    <property type="protein sequence ID" value="KAB7629934.1"/>
    <property type="molecule type" value="Genomic_DNA"/>
</dbReference>
<accession>A0A7V7YFA9</accession>
<feature type="domain" description="EF-hand" evidence="2">
    <location>
        <begin position="210"/>
        <end position="245"/>
    </location>
</feature>
<evidence type="ECO:0000259" key="2">
    <source>
        <dbReference type="PROSITE" id="PS50222"/>
    </source>
</evidence>
<feature type="domain" description="EF-hand" evidence="2">
    <location>
        <begin position="277"/>
        <end position="312"/>
    </location>
</feature>
<dbReference type="Pfam" id="PF13202">
    <property type="entry name" value="EF-hand_5"/>
    <property type="match status" value="3"/>
</dbReference>
<evidence type="ECO:0000313" key="4">
    <source>
        <dbReference type="Proteomes" id="UP000449004"/>
    </source>
</evidence>
<dbReference type="SUPFAM" id="SSF47473">
    <property type="entry name" value="EF-hand"/>
    <property type="match status" value="2"/>
</dbReference>
<evidence type="ECO:0000313" key="3">
    <source>
        <dbReference type="EMBL" id="KAB7629934.1"/>
    </source>
</evidence>
<feature type="region of interest" description="Disordered" evidence="1">
    <location>
        <begin position="310"/>
        <end position="339"/>
    </location>
</feature>
<name>A0A7V7YFA9_9GAMM</name>
<dbReference type="PANTHER" id="PTHR10827:SF85">
    <property type="entry name" value="CALCIUM-BINDING PROTEIN"/>
    <property type="match status" value="1"/>
</dbReference>
<dbReference type="InterPro" id="IPR011992">
    <property type="entry name" value="EF-hand-dom_pair"/>
</dbReference>
<dbReference type="PANTHER" id="PTHR10827">
    <property type="entry name" value="RETICULOCALBIN"/>
    <property type="match status" value="1"/>
</dbReference>
<feature type="compositionally biased region" description="Polar residues" evidence="1">
    <location>
        <begin position="189"/>
        <end position="201"/>
    </location>
</feature>
<dbReference type="Proteomes" id="UP000449004">
    <property type="component" value="Unassembled WGS sequence"/>
</dbReference>
<dbReference type="SMART" id="SM00054">
    <property type="entry name" value="EFh"/>
    <property type="match status" value="3"/>
</dbReference>
<feature type="compositionally biased region" description="Basic and acidic residues" evidence="1">
    <location>
        <begin position="310"/>
        <end position="327"/>
    </location>
</feature>
<sequence>MAGLPTPKQQPTNVGCFRLSDTHHTPCEISVLRIIRNTHRMAPAGSTRSRPSRGTTMKIVPLTAALMALVLAPAVLAQPASKTATASPTATAFLTQFATDGTDSVSWAQFEAFRKQRYAETDRNHDGHVNEQEYVDEYLQRFDVRLADARAGHLRQTDTRFKALDRDKNGAVSRAEYDAAGERTWAGYETSQNATQETAAASSRDPLKMPTSHTANGMLELYDRNKDGAVDREEFDAVRAASFAATDTDGNGTLSLAEYTAEFEGRLDQQRQRVRADAERQARVRFASLDKDADGRMTFAEYQLSGKRMFDRADSNGDGVVDARDPEPVAGAHSANGNR</sequence>
<dbReference type="InterPro" id="IPR018247">
    <property type="entry name" value="EF_Hand_1_Ca_BS"/>
</dbReference>